<accession>A0A0G0QVD1</accession>
<gene>
    <name evidence="6" type="primary">recF</name>
    <name evidence="8" type="ORF">UT34_C0002G0094</name>
</gene>
<keyword evidence="5 6" id="KW-0238">DNA-binding</keyword>
<dbReference type="EMBL" id="LBWK01000002">
    <property type="protein sequence ID" value="KKR05587.1"/>
    <property type="molecule type" value="Genomic_DNA"/>
</dbReference>
<proteinExistence type="inferred from homology"/>
<comment type="function">
    <text evidence="6">The RecF protein is involved in DNA metabolism; it is required for DNA replication and normal SOS inducibility. RecF binds preferentially to single-stranded, linear DNA. It also seems to bind ATP.</text>
</comment>
<reference evidence="8 9" key="1">
    <citation type="journal article" date="2015" name="Nature">
        <title>rRNA introns, odd ribosomes, and small enigmatic genomes across a large radiation of phyla.</title>
        <authorList>
            <person name="Brown C.T."/>
            <person name="Hug L.A."/>
            <person name="Thomas B.C."/>
            <person name="Sharon I."/>
            <person name="Castelle C.J."/>
            <person name="Singh A."/>
            <person name="Wilkins M.J."/>
            <person name="Williams K.H."/>
            <person name="Banfield J.F."/>
        </authorList>
    </citation>
    <scope>NUCLEOTIDE SEQUENCE [LARGE SCALE GENOMIC DNA]</scope>
</reference>
<evidence type="ECO:0000313" key="8">
    <source>
        <dbReference type="EMBL" id="KKR05587.1"/>
    </source>
</evidence>
<dbReference type="PANTHER" id="PTHR32182">
    <property type="entry name" value="DNA REPLICATION AND REPAIR PROTEIN RECF"/>
    <property type="match status" value="1"/>
</dbReference>
<keyword evidence="4 6" id="KW-0067">ATP-binding</keyword>
<dbReference type="Gene3D" id="1.20.1050.90">
    <property type="entry name" value="RecF/RecN/SMC, N-terminal domain"/>
    <property type="match status" value="1"/>
</dbReference>
<comment type="caution">
    <text evidence="6">Lacks conserved residue(s) required for the propagation of feature annotation.</text>
</comment>
<dbReference type="HAMAP" id="MF_00365">
    <property type="entry name" value="RecF"/>
    <property type="match status" value="1"/>
</dbReference>
<organism evidence="8 9">
    <name type="scientific">candidate division WS6 bacterium GW2011_GWF2_39_15</name>
    <dbReference type="NCBI Taxonomy" id="1619100"/>
    <lineage>
        <taxon>Bacteria</taxon>
        <taxon>Candidatus Dojkabacteria</taxon>
    </lineage>
</organism>
<evidence type="ECO:0000313" key="9">
    <source>
        <dbReference type="Proteomes" id="UP000034799"/>
    </source>
</evidence>
<dbReference type="GO" id="GO:0006260">
    <property type="term" value="P:DNA replication"/>
    <property type="evidence" value="ECO:0007669"/>
    <property type="project" value="UniProtKB-UniRule"/>
</dbReference>
<comment type="caution">
    <text evidence="8">The sequence shown here is derived from an EMBL/GenBank/DDBJ whole genome shotgun (WGS) entry which is preliminary data.</text>
</comment>
<evidence type="ECO:0000256" key="5">
    <source>
        <dbReference type="ARBA" id="ARBA00023125"/>
    </source>
</evidence>
<dbReference type="SUPFAM" id="SSF52540">
    <property type="entry name" value="P-loop containing nucleoside triphosphate hydrolases"/>
    <property type="match status" value="1"/>
</dbReference>
<dbReference type="InterPro" id="IPR027417">
    <property type="entry name" value="P-loop_NTPase"/>
</dbReference>
<dbReference type="STRING" id="1619100.UT34_C0002G0094"/>
<dbReference type="GO" id="GO:0000731">
    <property type="term" value="P:DNA synthesis involved in DNA repair"/>
    <property type="evidence" value="ECO:0007669"/>
    <property type="project" value="TreeGrafter"/>
</dbReference>
<dbReference type="NCBIfam" id="TIGR00611">
    <property type="entry name" value="recf"/>
    <property type="match status" value="1"/>
</dbReference>
<evidence type="ECO:0000256" key="6">
    <source>
        <dbReference type="HAMAP-Rule" id="MF_00365"/>
    </source>
</evidence>
<keyword evidence="6" id="KW-0234">DNA repair</keyword>
<feature type="domain" description="RecF/RecN/SMC N-terminal" evidence="7">
    <location>
        <begin position="1"/>
        <end position="342"/>
    </location>
</feature>
<name>A0A0G0QVD1_9BACT</name>
<dbReference type="GO" id="GO:0006302">
    <property type="term" value="P:double-strand break repair"/>
    <property type="evidence" value="ECO:0007669"/>
    <property type="project" value="TreeGrafter"/>
</dbReference>
<sequence>MIKSLKLTNFRQFKNKRFDFEDGLIVITGRNTKGKSSILEAIYYLTNGQSPWSDNVDLYNEDLDYFRIDAEIEIDGYTNLYSVYRDKMKRMYQIDKKTTTPRRFFRQLSSTLFSPEQIEILLISPSKRREFLDDFCSKIDTDYDEINNKYKKILRHRNAYVKKLSKQFYETGIVPEIDKQLMYWSEELAKASVQLILKRLKYIDLLNNGDFKVVYKSTLDIDELEDLLTENELYKLHLEKYKAGAKRDIALGYTNIGAHRDDWSIMDGKDIKRFGSRGEKRLAIIKLIYFTHSTFAKTKGFYPFLMLDDIPSELDDENIIKIFNEEILNKQQTFITAIRREEIPENILLKSQVIELD</sequence>
<dbReference type="InterPro" id="IPR001238">
    <property type="entry name" value="DNA-binding_RecF"/>
</dbReference>
<keyword evidence="2 6" id="KW-0235">DNA replication</keyword>
<comment type="subcellular location">
    <subcellularLocation>
        <location evidence="6">Cytoplasm</location>
    </subcellularLocation>
</comment>
<dbReference type="InterPro" id="IPR003395">
    <property type="entry name" value="RecF/RecN/SMC_N"/>
</dbReference>
<evidence type="ECO:0000256" key="2">
    <source>
        <dbReference type="ARBA" id="ARBA00022705"/>
    </source>
</evidence>
<dbReference type="GO" id="GO:0003697">
    <property type="term" value="F:single-stranded DNA binding"/>
    <property type="evidence" value="ECO:0007669"/>
    <property type="project" value="UniProtKB-UniRule"/>
</dbReference>
<dbReference type="GO" id="GO:0005737">
    <property type="term" value="C:cytoplasm"/>
    <property type="evidence" value="ECO:0007669"/>
    <property type="project" value="UniProtKB-SubCell"/>
</dbReference>
<comment type="similarity">
    <text evidence="6">Belongs to the RecF family.</text>
</comment>
<keyword evidence="6" id="KW-0227">DNA damage</keyword>
<dbReference type="Proteomes" id="UP000034799">
    <property type="component" value="Unassembled WGS sequence"/>
</dbReference>
<dbReference type="PANTHER" id="PTHR32182:SF0">
    <property type="entry name" value="DNA REPLICATION AND REPAIR PROTEIN RECF"/>
    <property type="match status" value="1"/>
</dbReference>
<keyword evidence="3 6" id="KW-0547">Nucleotide-binding</keyword>
<evidence type="ECO:0000259" key="7">
    <source>
        <dbReference type="Pfam" id="PF02463"/>
    </source>
</evidence>
<keyword evidence="1 6" id="KW-0963">Cytoplasm</keyword>
<evidence type="ECO:0000256" key="3">
    <source>
        <dbReference type="ARBA" id="ARBA00022741"/>
    </source>
</evidence>
<dbReference type="AlphaFoldDB" id="A0A0G0QVD1"/>
<evidence type="ECO:0000256" key="4">
    <source>
        <dbReference type="ARBA" id="ARBA00022840"/>
    </source>
</evidence>
<dbReference type="Pfam" id="PF02463">
    <property type="entry name" value="SMC_N"/>
    <property type="match status" value="1"/>
</dbReference>
<evidence type="ECO:0000256" key="1">
    <source>
        <dbReference type="ARBA" id="ARBA00022490"/>
    </source>
</evidence>
<dbReference type="GO" id="GO:0009432">
    <property type="term" value="P:SOS response"/>
    <property type="evidence" value="ECO:0007669"/>
    <property type="project" value="UniProtKB-UniRule"/>
</dbReference>
<dbReference type="GO" id="GO:0005524">
    <property type="term" value="F:ATP binding"/>
    <property type="evidence" value="ECO:0007669"/>
    <property type="project" value="UniProtKB-UniRule"/>
</dbReference>
<dbReference type="Gene3D" id="3.40.50.300">
    <property type="entry name" value="P-loop containing nucleotide triphosphate hydrolases"/>
    <property type="match status" value="1"/>
</dbReference>
<keyword evidence="6" id="KW-0742">SOS response</keyword>
<dbReference type="InterPro" id="IPR042174">
    <property type="entry name" value="RecF_2"/>
</dbReference>
<protein>
    <recommendedName>
        <fullName evidence="6">DNA replication and repair protein RecF</fullName>
    </recommendedName>
</protein>